<gene>
    <name evidence="1" type="ORF">MAC_00624</name>
</gene>
<organism evidence="2">
    <name type="scientific">Metarhizium acridum (strain CQMa 102)</name>
    <dbReference type="NCBI Taxonomy" id="655827"/>
    <lineage>
        <taxon>Eukaryota</taxon>
        <taxon>Fungi</taxon>
        <taxon>Dikarya</taxon>
        <taxon>Ascomycota</taxon>
        <taxon>Pezizomycotina</taxon>
        <taxon>Sordariomycetes</taxon>
        <taxon>Hypocreomycetidae</taxon>
        <taxon>Hypocreales</taxon>
        <taxon>Clavicipitaceae</taxon>
        <taxon>Metarhizium</taxon>
    </lineage>
</organism>
<dbReference type="AlphaFoldDB" id="E9DSM6"/>
<dbReference type="HOGENOM" id="CLU_860752_0_0_1"/>
<sequence length="323" mass="35808">MLQIQHSVSPWADAIQPCASRKDNSVLTSALQTSIPGVVRPGAQGQAGELAMDSQVHFPLVDLYDADFATEKNSAYMTRLWTSDDGRSSGDGYCAFFYGPSIALLRRCEAHLYSPDWLSASRGPHPTSHINQLFDLALKLPAIFNEVDRLLASPATTARRMELQDGLRECLALEGHFSQWLSELAMGSADGRAFWVDHMDGGLGESPLENPFTFRDLQTGLMMMYFWMSQILSHRCIESVRAAIFQPVIDAYPDMWLVLQSALQIDIGLYQNCRELAANICRGLDAVLGMKVQPDTLVAPMMVVTDFYNELDALSQDCLLGSM</sequence>
<dbReference type="EMBL" id="GL698471">
    <property type="protein sequence ID" value="EFY93386.1"/>
    <property type="molecule type" value="Genomic_DNA"/>
</dbReference>
<proteinExistence type="predicted"/>
<evidence type="ECO:0000313" key="2">
    <source>
        <dbReference type="Proteomes" id="UP000002499"/>
    </source>
</evidence>
<dbReference type="InParanoid" id="E9DSM6"/>
<name>E9DSM6_METAQ</name>
<dbReference type="OrthoDB" id="3145928at2759"/>
<dbReference type="InterPro" id="IPR053178">
    <property type="entry name" value="Osmoadaptation_assoc"/>
</dbReference>
<evidence type="ECO:0008006" key="3">
    <source>
        <dbReference type="Google" id="ProtNLM"/>
    </source>
</evidence>
<reference evidence="1 2" key="1">
    <citation type="journal article" date="2011" name="PLoS Genet.">
        <title>Genome sequencing and comparative transcriptomics of the model entomopathogenic fungi Metarhizium anisopliae and M. acridum.</title>
        <authorList>
            <person name="Gao Q."/>
            <person name="Jin K."/>
            <person name="Ying S.H."/>
            <person name="Zhang Y."/>
            <person name="Xiao G."/>
            <person name="Shang Y."/>
            <person name="Duan Z."/>
            <person name="Hu X."/>
            <person name="Xie X.Q."/>
            <person name="Zhou G."/>
            <person name="Peng G."/>
            <person name="Luo Z."/>
            <person name="Huang W."/>
            <person name="Wang B."/>
            <person name="Fang W."/>
            <person name="Wang S."/>
            <person name="Zhong Y."/>
            <person name="Ma L.J."/>
            <person name="St Leger R.J."/>
            <person name="Zhao G.P."/>
            <person name="Pei Y."/>
            <person name="Feng M.G."/>
            <person name="Xia Y."/>
            <person name="Wang C."/>
        </authorList>
    </citation>
    <scope>NUCLEOTIDE SEQUENCE [LARGE SCALE GENOMIC DNA]</scope>
    <source>
        <strain evidence="1 2">CQMa 102</strain>
    </source>
</reference>
<accession>E9DSM6</accession>
<dbReference type="Proteomes" id="UP000002499">
    <property type="component" value="Unassembled WGS sequence"/>
</dbReference>
<dbReference type="PANTHER" id="PTHR38111">
    <property type="entry name" value="ZN(2)-C6 FUNGAL-TYPE DOMAIN-CONTAINING PROTEIN-RELATED"/>
    <property type="match status" value="1"/>
</dbReference>
<dbReference type="OMA" id="SHRCIES"/>
<keyword evidence="2" id="KW-1185">Reference proteome</keyword>
<evidence type="ECO:0000313" key="1">
    <source>
        <dbReference type="EMBL" id="EFY93386.1"/>
    </source>
</evidence>
<dbReference type="STRING" id="655827.E9DSM6"/>
<dbReference type="eggNOG" id="ENOG502SNQ1">
    <property type="taxonomic scope" value="Eukaryota"/>
</dbReference>
<protein>
    <recommendedName>
        <fullName evidence="3">C6 finger domain protein</fullName>
    </recommendedName>
</protein>